<feature type="compositionally biased region" description="Basic and acidic residues" evidence="1">
    <location>
        <begin position="97"/>
        <end position="110"/>
    </location>
</feature>
<geneLocation type="mitochondrion" evidence="2"/>
<dbReference type="EMBL" id="LKAM01000003">
    <property type="protein sequence ID" value="KUM49252.1"/>
    <property type="molecule type" value="Genomic_DNA"/>
</dbReference>
<feature type="compositionally biased region" description="Polar residues" evidence="1">
    <location>
        <begin position="128"/>
        <end position="143"/>
    </location>
</feature>
<comment type="caution">
    <text evidence="2">The sequence shown here is derived from an EMBL/GenBank/DDBJ whole genome shotgun (WGS) entry which is preliminary data.</text>
</comment>
<protein>
    <submittedName>
        <fullName evidence="2">Uncharacterized protein</fullName>
    </submittedName>
</protein>
<feature type="region of interest" description="Disordered" evidence="1">
    <location>
        <begin position="86"/>
        <end position="155"/>
    </location>
</feature>
<organism evidence="2">
    <name type="scientific">Picea glauca</name>
    <name type="common">White spruce</name>
    <name type="synonym">Pinus glauca</name>
    <dbReference type="NCBI Taxonomy" id="3330"/>
    <lineage>
        <taxon>Eukaryota</taxon>
        <taxon>Viridiplantae</taxon>
        <taxon>Streptophyta</taxon>
        <taxon>Embryophyta</taxon>
        <taxon>Tracheophyta</taxon>
        <taxon>Spermatophyta</taxon>
        <taxon>Pinopsida</taxon>
        <taxon>Pinidae</taxon>
        <taxon>Conifers I</taxon>
        <taxon>Pinales</taxon>
        <taxon>Pinaceae</taxon>
        <taxon>Picea</taxon>
    </lineage>
</organism>
<accession>A0A117NI26</accession>
<name>A0A117NI26_PICGL</name>
<evidence type="ECO:0000256" key="1">
    <source>
        <dbReference type="SAM" id="MobiDB-lite"/>
    </source>
</evidence>
<gene>
    <name evidence="2" type="ORF">ABT39_MTgene3801</name>
</gene>
<keyword evidence="2" id="KW-0496">Mitochondrion</keyword>
<reference evidence="2" key="1">
    <citation type="journal article" date="2015" name="Genome Biol. Evol.">
        <title>Organellar Genomes of White Spruce (Picea glauca): Assembly and Annotation.</title>
        <authorList>
            <person name="Jackman S.D."/>
            <person name="Warren R.L."/>
            <person name="Gibb E.A."/>
            <person name="Vandervalk B.P."/>
            <person name="Mohamadi H."/>
            <person name="Chu J."/>
            <person name="Raymond A."/>
            <person name="Pleasance S."/>
            <person name="Coope R."/>
            <person name="Wildung M.R."/>
            <person name="Ritland C.E."/>
            <person name="Bousquet J."/>
            <person name="Jones S.J."/>
            <person name="Bohlmann J."/>
            <person name="Birol I."/>
        </authorList>
    </citation>
    <scope>NUCLEOTIDE SEQUENCE [LARGE SCALE GENOMIC DNA]</scope>
    <source>
        <tissue evidence="2">Flushing bud</tissue>
    </source>
</reference>
<dbReference type="AlphaFoldDB" id="A0A117NI26"/>
<proteinExistence type="predicted"/>
<sequence>MSLRSPVMGQYYIDKAYLAKFNWHSPMRLQFSDPMMPYSRYFSSFPIPSWSSQHTWHIYFSSSYTGHWARCPNTTYHFSQRVSYPPTQPRFAMRAPLKKESSRLEKEKTEVVAPKESSSQRRGRRKNSIPSQEASMPGSQKSLNKAKPLIQLINR</sequence>
<evidence type="ECO:0000313" key="2">
    <source>
        <dbReference type="EMBL" id="KUM49252.1"/>
    </source>
</evidence>